<dbReference type="Proteomes" id="UP000003692">
    <property type="component" value="Unassembled WGS sequence"/>
</dbReference>
<accession>D4F8U2</accession>
<dbReference type="EMBL" id="ADGK01000265">
    <property type="protein sequence ID" value="EFE21812.1"/>
    <property type="molecule type" value="Genomic_DNA"/>
</dbReference>
<sequence>MMIEASGMIVADAPAAGTSFSGNIRQPRLCGLHSPLALR</sequence>
<organism evidence="1 2">
    <name type="scientific">Edwardsiella tarda ATCC 23685</name>
    <dbReference type="NCBI Taxonomy" id="500638"/>
    <lineage>
        <taxon>Bacteria</taxon>
        <taxon>Pseudomonadati</taxon>
        <taxon>Pseudomonadota</taxon>
        <taxon>Gammaproteobacteria</taxon>
        <taxon>Enterobacterales</taxon>
        <taxon>Hafniaceae</taxon>
        <taxon>Edwardsiella</taxon>
    </lineage>
</organism>
<dbReference type="HOGENOM" id="CLU_3308794_0_0_6"/>
<comment type="caution">
    <text evidence="1">The sequence shown here is derived from an EMBL/GenBank/DDBJ whole genome shotgun (WGS) entry which is preliminary data.</text>
</comment>
<proteinExistence type="predicted"/>
<protein>
    <submittedName>
        <fullName evidence="1">Uncharacterized protein</fullName>
    </submittedName>
</protein>
<evidence type="ECO:0000313" key="2">
    <source>
        <dbReference type="Proteomes" id="UP000003692"/>
    </source>
</evidence>
<dbReference type="AlphaFoldDB" id="D4F8U2"/>
<evidence type="ECO:0000313" key="1">
    <source>
        <dbReference type="EMBL" id="EFE21812.1"/>
    </source>
</evidence>
<gene>
    <name evidence="1" type="ORF">EDWATA_03195</name>
</gene>
<name>D4F8U2_EDWTA</name>
<reference evidence="1 2" key="1">
    <citation type="submission" date="2010-02" db="EMBL/GenBank/DDBJ databases">
        <authorList>
            <person name="Weinstock G."/>
            <person name="Sodergren E."/>
            <person name="Clifton S."/>
            <person name="Fulton L."/>
            <person name="Fulton B."/>
            <person name="Courtney L."/>
            <person name="Fronick C."/>
            <person name="Harrison M."/>
            <person name="Strong C."/>
            <person name="Farmer C."/>
            <person name="Delahaunty K."/>
            <person name="Markovic C."/>
            <person name="Hall O."/>
            <person name="Minx P."/>
            <person name="Tomlinson C."/>
            <person name="Mitreva M."/>
            <person name="Nelson J."/>
            <person name="Hou S."/>
            <person name="Wollam A."/>
            <person name="Pepin K.H."/>
            <person name="Johnson M."/>
            <person name="Bhonagiri V."/>
            <person name="Zhang X."/>
            <person name="Suruliraj S."/>
            <person name="Warren W."/>
            <person name="Chinwalla A."/>
            <person name="Mardis E.R."/>
            <person name="Wilson R.K."/>
        </authorList>
    </citation>
    <scope>NUCLEOTIDE SEQUENCE [LARGE SCALE GENOMIC DNA]</scope>
    <source>
        <strain evidence="1 2">ATCC 23685</strain>
    </source>
</reference>